<dbReference type="InterPro" id="IPR000049">
    <property type="entry name" value="ET-Flavoprotein_bsu_CS"/>
</dbReference>
<dbReference type="AlphaFoldDB" id="A0A0A8L7G6"/>
<dbReference type="OrthoDB" id="276685at2759"/>
<dbReference type="InterPro" id="IPR014729">
    <property type="entry name" value="Rossmann-like_a/b/a_fold"/>
</dbReference>
<accession>A0A0A8L7G6</accession>
<comment type="subcellular location">
    <subcellularLocation>
        <location evidence="1 7">Mitochondrion matrix</location>
    </subcellularLocation>
</comment>
<dbReference type="InterPro" id="IPR014730">
    <property type="entry name" value="ETF_a/b_N"/>
</dbReference>
<dbReference type="FunFam" id="3.40.50.620:FF:000011">
    <property type="entry name" value="Electron transfer flavoprotein subunit beta"/>
    <property type="match status" value="1"/>
</dbReference>
<evidence type="ECO:0000256" key="6">
    <source>
        <dbReference type="ARBA" id="ARBA00070315"/>
    </source>
</evidence>
<comment type="similarity">
    <text evidence="2 7">Belongs to the ETF beta-subunit/FixA family.</text>
</comment>
<comment type="cofactor">
    <cofactor evidence="7">
        <name>FAD</name>
        <dbReference type="ChEBI" id="CHEBI:57692"/>
    </cofactor>
    <text evidence="7">Binds 1 FAD per dimer.</text>
</comment>
<feature type="domain" description="Electron transfer flavoprotein alpha/beta-subunit N-terminal" evidence="8">
    <location>
        <begin position="27"/>
        <end position="220"/>
    </location>
</feature>
<dbReference type="PIRSF" id="PIRSF000090">
    <property type="entry name" value="Beta-ETF"/>
    <property type="match status" value="1"/>
</dbReference>
<reference evidence="9 10" key="1">
    <citation type="submission" date="2014-03" db="EMBL/GenBank/DDBJ databases">
        <title>The genome of Kluyveromyces dobzhanskii.</title>
        <authorList>
            <person name="Nystedt B."/>
            <person name="Astrom S."/>
        </authorList>
    </citation>
    <scope>NUCLEOTIDE SEQUENCE [LARGE SCALE GENOMIC DNA]</scope>
    <source>
        <strain evidence="9 10">CBS 2104</strain>
    </source>
</reference>
<keyword evidence="10" id="KW-1185">Reference proteome</keyword>
<dbReference type="PANTHER" id="PTHR21294:SF8">
    <property type="entry name" value="ELECTRON TRANSFER FLAVOPROTEIN SUBUNIT BETA"/>
    <property type="match status" value="1"/>
</dbReference>
<sequence>MSSKLRVLVPVKRVVDHAIRPRVNKQLTNVETKNLKFSINPFDDIAVEESVKLRESHPDLVESIHAVSVGPVKAQDVLRTALAKGCDSSTLVEHESTELEPLVISKVLKKLVQEKSVNLVVLGKQAIDDDSNNTGQMLAGLLNWPQATNACKVELLDGGASVRVTKEVDGGEEIIVAKLPMIITTDLRLNTPRYATLPNLMKAKKKPLEKLKLKKDFEGISLDPQLKLLKVEEPPVKSAGIKVSSVDELVSKLKEAKLV</sequence>
<comment type="cofactor">
    <cofactor evidence="7">
        <name>AMP</name>
        <dbReference type="ChEBI" id="CHEBI:456215"/>
    </cofactor>
    <text evidence="7">Binds 1 AMP per subunit.</text>
</comment>
<comment type="caution">
    <text evidence="9">The sequence shown here is derived from an EMBL/GenBank/DDBJ whole genome shotgun (WGS) entry which is preliminary data.</text>
</comment>
<dbReference type="InterPro" id="IPR033948">
    <property type="entry name" value="ETF_beta_N"/>
</dbReference>
<protein>
    <recommendedName>
        <fullName evidence="6 7">Probable electron transfer flavoprotein subunit beta</fullName>
    </recommendedName>
</protein>
<keyword evidence="4 7" id="KW-0249">Electron transport</keyword>
<evidence type="ECO:0000256" key="5">
    <source>
        <dbReference type="ARBA" id="ARBA00025416"/>
    </source>
</evidence>
<dbReference type="EMBL" id="CCBQ010000040">
    <property type="protein sequence ID" value="CDO94809.1"/>
    <property type="molecule type" value="Genomic_DNA"/>
</dbReference>
<dbReference type="Pfam" id="PF01012">
    <property type="entry name" value="ETF"/>
    <property type="match status" value="1"/>
</dbReference>
<proteinExistence type="inferred from homology"/>
<evidence type="ECO:0000313" key="9">
    <source>
        <dbReference type="EMBL" id="CDO94809.1"/>
    </source>
</evidence>
<dbReference type="PANTHER" id="PTHR21294">
    <property type="entry name" value="ELECTRON TRANSFER FLAVOPROTEIN BETA-SUBUNIT"/>
    <property type="match status" value="1"/>
</dbReference>
<dbReference type="CDD" id="cd01714">
    <property type="entry name" value="ETF_beta"/>
    <property type="match status" value="1"/>
</dbReference>
<dbReference type="GO" id="GO:0009055">
    <property type="term" value="F:electron transfer activity"/>
    <property type="evidence" value="ECO:0007669"/>
    <property type="project" value="InterPro"/>
</dbReference>
<gene>
    <name evidence="9" type="ORF">KLDO_g3065</name>
</gene>
<dbReference type="SUPFAM" id="SSF52402">
    <property type="entry name" value="Adenine nucleotide alpha hydrolases-like"/>
    <property type="match status" value="1"/>
</dbReference>
<dbReference type="GO" id="GO:0033539">
    <property type="term" value="P:fatty acid beta-oxidation using acyl-CoA dehydrogenase"/>
    <property type="evidence" value="ECO:0007669"/>
    <property type="project" value="TreeGrafter"/>
</dbReference>
<dbReference type="PROSITE" id="PS01065">
    <property type="entry name" value="ETF_BETA"/>
    <property type="match status" value="1"/>
</dbReference>
<evidence type="ECO:0000256" key="4">
    <source>
        <dbReference type="ARBA" id="ARBA00022982"/>
    </source>
</evidence>
<evidence type="ECO:0000259" key="8">
    <source>
        <dbReference type="SMART" id="SM00893"/>
    </source>
</evidence>
<organism evidence="9 10">
    <name type="scientific">Kluyveromyces dobzhanskii CBS 2104</name>
    <dbReference type="NCBI Taxonomy" id="1427455"/>
    <lineage>
        <taxon>Eukaryota</taxon>
        <taxon>Fungi</taxon>
        <taxon>Dikarya</taxon>
        <taxon>Ascomycota</taxon>
        <taxon>Saccharomycotina</taxon>
        <taxon>Saccharomycetes</taxon>
        <taxon>Saccharomycetales</taxon>
        <taxon>Saccharomycetaceae</taxon>
        <taxon>Kluyveromyces</taxon>
    </lineage>
</organism>
<evidence type="ECO:0000256" key="7">
    <source>
        <dbReference type="PIRNR" id="PIRNR000090"/>
    </source>
</evidence>
<evidence type="ECO:0000256" key="1">
    <source>
        <dbReference type="ARBA" id="ARBA00004305"/>
    </source>
</evidence>
<name>A0A0A8L7G6_9SACH</name>
<dbReference type="Proteomes" id="UP000031516">
    <property type="component" value="Unassembled WGS sequence"/>
</dbReference>
<dbReference type="Gene3D" id="3.40.50.620">
    <property type="entry name" value="HUPs"/>
    <property type="match status" value="1"/>
</dbReference>
<keyword evidence="3 7" id="KW-0813">Transport</keyword>
<comment type="function">
    <text evidence="5 7">The electron transfer flavoprotein serves as a specific electron acceptor for several dehydrogenases, including five acyl-CoA dehydrogenases, glutaryl-CoA and sarcosine dehydrogenase. It transfers the electrons to the main mitochondrial respiratory chain via ETF-ubiquinone oxidoreductase (ETF dehydrogenase).</text>
</comment>
<evidence type="ECO:0000256" key="3">
    <source>
        <dbReference type="ARBA" id="ARBA00022448"/>
    </source>
</evidence>
<evidence type="ECO:0000256" key="2">
    <source>
        <dbReference type="ARBA" id="ARBA00007557"/>
    </source>
</evidence>
<evidence type="ECO:0000313" key="10">
    <source>
        <dbReference type="Proteomes" id="UP000031516"/>
    </source>
</evidence>
<dbReference type="GO" id="GO:0009063">
    <property type="term" value="P:amino acid catabolic process"/>
    <property type="evidence" value="ECO:0007669"/>
    <property type="project" value="TreeGrafter"/>
</dbReference>
<dbReference type="InterPro" id="IPR012255">
    <property type="entry name" value="ETF_b"/>
</dbReference>
<dbReference type="SMART" id="SM00893">
    <property type="entry name" value="ETF"/>
    <property type="match status" value="1"/>
</dbReference>
<keyword evidence="7" id="KW-0496">Mitochondrion</keyword>
<comment type="subunit">
    <text evidence="7">Heterodimer of an alpha and a beta subunit.</text>
</comment>
<dbReference type="GO" id="GO:0005759">
    <property type="term" value="C:mitochondrial matrix"/>
    <property type="evidence" value="ECO:0007669"/>
    <property type="project" value="UniProtKB-SubCell"/>
</dbReference>